<evidence type="ECO:0000313" key="1">
    <source>
        <dbReference type="EMBL" id="GLB81898.1"/>
    </source>
</evidence>
<reference evidence="2" key="1">
    <citation type="submission" date="2022-08" db="EMBL/GenBank/DDBJ databases">
        <title>Mycobacterium kiyosense sp. nov., scotochromogenic slow-glowing species isolated from respiratory specimens.</title>
        <authorList>
            <person name="Fukano H."/>
            <person name="Kazumi Y."/>
            <person name="Sakagami N."/>
            <person name="Ato M."/>
            <person name="Mitarai S."/>
            <person name="Hoshino Y."/>
        </authorList>
    </citation>
    <scope>NUCLEOTIDE SEQUENCE</scope>
    <source>
        <strain evidence="2">1413</strain>
        <strain evidence="1">SRL2020-028</strain>
    </source>
</reference>
<evidence type="ECO:0000313" key="2">
    <source>
        <dbReference type="EMBL" id="GLD30855.1"/>
    </source>
</evidence>
<keyword evidence="3" id="KW-1185">Reference proteome</keyword>
<dbReference type="EMBL" id="BRXE01000007">
    <property type="protein sequence ID" value="GLB81898.1"/>
    <property type="molecule type" value="Genomic_DNA"/>
</dbReference>
<accession>A0A9P3UUM0</accession>
<dbReference type="Proteomes" id="UP001165663">
    <property type="component" value="Unassembled WGS sequence"/>
</dbReference>
<proteinExistence type="predicted"/>
<gene>
    <name evidence="2" type="ORF">Mkiyose1413_27380</name>
    <name evidence="1" type="ORF">SRL2020028_11540</name>
</gene>
<comment type="caution">
    <text evidence="2">The sequence shown here is derived from an EMBL/GenBank/DDBJ whole genome shotgun (WGS) entry which is preliminary data.</text>
</comment>
<dbReference type="RefSeq" id="WP_236979710.1">
    <property type="nucleotide sequence ID" value="NZ_BRXE01000007.1"/>
</dbReference>
<dbReference type="Proteomes" id="UP001064782">
    <property type="component" value="Unassembled WGS sequence"/>
</dbReference>
<sequence>MADPIDFTVRAQAPTLDHYRRGWVPAPDVGLAGMWIGAVVSDASGQQYWGLRGTDDFLAGMTHVVSPITGFKKLVTSFEGDPPHLFDEYSTIDWFEPLEYQDSGDKTTLGFYSGRIERDSNGFHWYDASGRWEMHGRPVSDIFTVGVPSQDGIEHQAWYRHELLVADGIVDGVEVSGYLHQDYAYGPTGLVYPELPIARKLQGMWVSWLHEYDDGEWGGGCFWQGRSGRAFGPGYQFKADVTTVHDDIVATPSFTADGKLTVLAASIGSDSYTFTFDTAGSYIHFFGRLTASSSGKQVARSWCWVENAGDLLSPELLDFMMKRFALARGRS</sequence>
<organism evidence="2 3">
    <name type="scientific">Mycobacterium kiyosense</name>
    <dbReference type="NCBI Taxonomy" id="2871094"/>
    <lineage>
        <taxon>Bacteria</taxon>
        <taxon>Bacillati</taxon>
        <taxon>Actinomycetota</taxon>
        <taxon>Actinomycetes</taxon>
        <taxon>Mycobacteriales</taxon>
        <taxon>Mycobacteriaceae</taxon>
        <taxon>Mycobacterium</taxon>
    </lineage>
</organism>
<dbReference type="AlphaFoldDB" id="A0A9P3UUM0"/>
<dbReference type="EMBL" id="BRZI01000018">
    <property type="protein sequence ID" value="GLD30855.1"/>
    <property type="molecule type" value="Genomic_DNA"/>
</dbReference>
<evidence type="ECO:0000313" key="3">
    <source>
        <dbReference type="Proteomes" id="UP001064782"/>
    </source>
</evidence>
<name>A0A9P3UUM0_9MYCO</name>
<dbReference type="GeneID" id="83628791"/>
<protein>
    <submittedName>
        <fullName evidence="2">Uncharacterized protein</fullName>
    </submittedName>
</protein>